<name>A0A2J8A1I6_9CHLO</name>
<keyword evidence="6" id="KW-0508">mRNA splicing</keyword>
<feature type="domain" description="U4/U6.U5 small nuclear ribonucleoprotein 27kDa protein" evidence="9">
    <location>
        <begin position="1"/>
        <end position="49"/>
    </location>
</feature>
<evidence type="ECO:0000256" key="7">
    <source>
        <dbReference type="ARBA" id="ARBA00023242"/>
    </source>
</evidence>
<gene>
    <name evidence="10" type="ORF">TSOC_007285</name>
</gene>
<evidence type="ECO:0000313" key="11">
    <source>
        <dbReference type="Proteomes" id="UP000236333"/>
    </source>
</evidence>
<dbReference type="PANTHER" id="PTHR31077:SF1">
    <property type="entry name" value="U4_U6.U5 SMALL NUCLEAR RIBONUCLEOPROTEIN 27 KDA PROTEIN"/>
    <property type="match status" value="1"/>
</dbReference>
<dbReference type="AlphaFoldDB" id="A0A2J8A1I6"/>
<comment type="caution">
    <text evidence="10">The sequence shown here is derived from an EMBL/GenBank/DDBJ whole genome shotgun (WGS) entry which is preliminary data.</text>
</comment>
<dbReference type="OrthoDB" id="21368at2759"/>
<keyword evidence="11" id="KW-1185">Reference proteome</keyword>
<proteinExistence type="inferred from homology"/>
<dbReference type="GO" id="GO:0071011">
    <property type="term" value="C:precatalytic spliceosome"/>
    <property type="evidence" value="ECO:0007669"/>
    <property type="project" value="TreeGrafter"/>
</dbReference>
<dbReference type="InterPro" id="IPR013957">
    <property type="entry name" value="SNRNP27"/>
</dbReference>
<feature type="region of interest" description="Disordered" evidence="8">
    <location>
        <begin position="1"/>
        <end position="59"/>
    </location>
</feature>
<evidence type="ECO:0000256" key="3">
    <source>
        <dbReference type="ARBA" id="ARBA00008218"/>
    </source>
</evidence>
<feature type="compositionally biased region" description="Basic and acidic residues" evidence="8">
    <location>
        <begin position="10"/>
        <end position="19"/>
    </location>
</feature>
<comment type="function">
    <text evidence="1">May play a role in mRNA splicing.</text>
</comment>
<comment type="subcellular location">
    <subcellularLocation>
        <location evidence="2">Nucleus</location>
    </subcellularLocation>
</comment>
<dbReference type="Proteomes" id="UP000236333">
    <property type="component" value="Unassembled WGS sequence"/>
</dbReference>
<evidence type="ECO:0000256" key="5">
    <source>
        <dbReference type="ARBA" id="ARBA00022664"/>
    </source>
</evidence>
<evidence type="ECO:0000256" key="4">
    <source>
        <dbReference type="ARBA" id="ARBA00011825"/>
    </source>
</evidence>
<protein>
    <recommendedName>
        <fullName evidence="9">U4/U6.U5 small nuclear ribonucleoprotein 27kDa protein domain-containing protein</fullName>
    </recommendedName>
</protein>
<accession>A0A2J8A1I6</accession>
<feature type="compositionally biased region" description="Polar residues" evidence="8">
    <location>
        <begin position="22"/>
        <end position="32"/>
    </location>
</feature>
<evidence type="ECO:0000256" key="8">
    <source>
        <dbReference type="SAM" id="MobiDB-lite"/>
    </source>
</evidence>
<evidence type="ECO:0000259" key="9">
    <source>
        <dbReference type="Pfam" id="PF08648"/>
    </source>
</evidence>
<organism evidence="10 11">
    <name type="scientific">Tetrabaena socialis</name>
    <dbReference type="NCBI Taxonomy" id="47790"/>
    <lineage>
        <taxon>Eukaryota</taxon>
        <taxon>Viridiplantae</taxon>
        <taxon>Chlorophyta</taxon>
        <taxon>core chlorophytes</taxon>
        <taxon>Chlorophyceae</taxon>
        <taxon>CS clade</taxon>
        <taxon>Chlamydomonadales</taxon>
        <taxon>Tetrabaenaceae</taxon>
        <taxon>Tetrabaena</taxon>
    </lineage>
</organism>
<dbReference type="GO" id="GO:0006397">
    <property type="term" value="P:mRNA processing"/>
    <property type="evidence" value="ECO:0007669"/>
    <property type="project" value="UniProtKB-KW"/>
</dbReference>
<evidence type="ECO:0000256" key="2">
    <source>
        <dbReference type="ARBA" id="ARBA00004123"/>
    </source>
</evidence>
<comment type="subunit">
    <text evidence="4">Part of a tri-snRNP complex.</text>
</comment>
<reference evidence="10 11" key="1">
    <citation type="journal article" date="2017" name="Mol. Biol. Evol.">
        <title>The 4-celled Tetrabaena socialis nuclear genome reveals the essential components for genetic control of cell number at the origin of multicellularity in the volvocine lineage.</title>
        <authorList>
            <person name="Featherston J."/>
            <person name="Arakaki Y."/>
            <person name="Hanschen E.R."/>
            <person name="Ferris P.J."/>
            <person name="Michod R.E."/>
            <person name="Olson B.J.S.C."/>
            <person name="Nozaki H."/>
            <person name="Durand P.M."/>
        </authorList>
    </citation>
    <scope>NUCLEOTIDE SEQUENCE [LARGE SCALE GENOMIC DNA]</scope>
    <source>
        <strain evidence="10 11">NIES-571</strain>
    </source>
</reference>
<keyword evidence="5" id="KW-0507">mRNA processing</keyword>
<sequence length="59" mass="6666">MGIPFAFDTTKNKEVDDPASKLSGTKTNTLRTARQYMNRKGGFNRPLPAEKSNEKYMPD</sequence>
<dbReference type="Pfam" id="PF08648">
    <property type="entry name" value="SNRNP27"/>
    <property type="match status" value="1"/>
</dbReference>
<evidence type="ECO:0000256" key="1">
    <source>
        <dbReference type="ARBA" id="ARBA00003632"/>
    </source>
</evidence>
<evidence type="ECO:0000256" key="6">
    <source>
        <dbReference type="ARBA" id="ARBA00023187"/>
    </source>
</evidence>
<dbReference type="PANTHER" id="PTHR31077">
    <property type="entry name" value="U4/U6.U5 SMALL NUCLEAR RIBONUCLEOPROTEIN 27 KDA PROTEIN"/>
    <property type="match status" value="1"/>
</dbReference>
<comment type="similarity">
    <text evidence="3">Belongs to the SNUT3 family.</text>
</comment>
<dbReference type="GO" id="GO:0008380">
    <property type="term" value="P:RNA splicing"/>
    <property type="evidence" value="ECO:0007669"/>
    <property type="project" value="UniProtKB-KW"/>
</dbReference>
<keyword evidence="7" id="KW-0539">Nucleus</keyword>
<dbReference type="EMBL" id="PGGS01000241">
    <property type="protein sequence ID" value="PNH06365.1"/>
    <property type="molecule type" value="Genomic_DNA"/>
</dbReference>
<evidence type="ECO:0000313" key="10">
    <source>
        <dbReference type="EMBL" id="PNH06365.1"/>
    </source>
</evidence>